<dbReference type="AlphaFoldDB" id="A0A1C5J7W7"/>
<dbReference type="GO" id="GO:0016887">
    <property type="term" value="F:ATP hydrolysis activity"/>
    <property type="evidence" value="ECO:0007669"/>
    <property type="project" value="InterPro"/>
</dbReference>
<evidence type="ECO:0000256" key="3">
    <source>
        <dbReference type="ARBA" id="ARBA00022741"/>
    </source>
</evidence>
<evidence type="ECO:0000256" key="2">
    <source>
        <dbReference type="ARBA" id="ARBA00022448"/>
    </source>
</evidence>
<dbReference type="Proteomes" id="UP000198221">
    <property type="component" value="Chromosome I"/>
</dbReference>
<dbReference type="GO" id="GO:0005524">
    <property type="term" value="F:ATP binding"/>
    <property type="evidence" value="ECO:0007669"/>
    <property type="project" value="UniProtKB-KW"/>
</dbReference>
<feature type="domain" description="ABC transporter" evidence="5">
    <location>
        <begin position="4"/>
        <end position="236"/>
    </location>
</feature>
<evidence type="ECO:0000259" key="5">
    <source>
        <dbReference type="PROSITE" id="PS50893"/>
    </source>
</evidence>
<dbReference type="RefSeq" id="WP_089013793.1">
    <property type="nucleotide sequence ID" value="NZ_LT607754.1"/>
</dbReference>
<proteinExistence type="inferred from homology"/>
<dbReference type="OrthoDB" id="9804819at2"/>
<keyword evidence="2" id="KW-0813">Transport</keyword>
<dbReference type="CDD" id="cd03230">
    <property type="entry name" value="ABC_DR_subfamily_A"/>
    <property type="match status" value="1"/>
</dbReference>
<dbReference type="SUPFAM" id="SSF52540">
    <property type="entry name" value="P-loop containing nucleoside triphosphate hydrolases"/>
    <property type="match status" value="1"/>
</dbReference>
<keyword evidence="3" id="KW-0547">Nucleotide-binding</keyword>
<dbReference type="EMBL" id="LT607754">
    <property type="protein sequence ID" value="SCG66638.1"/>
    <property type="molecule type" value="Genomic_DNA"/>
</dbReference>
<comment type="similarity">
    <text evidence="1">Belongs to the ABC transporter superfamily.</text>
</comment>
<dbReference type="PROSITE" id="PS50893">
    <property type="entry name" value="ABC_TRANSPORTER_2"/>
    <property type="match status" value="1"/>
</dbReference>
<dbReference type="InterPro" id="IPR027417">
    <property type="entry name" value="P-loop_NTPase"/>
</dbReference>
<dbReference type="InterPro" id="IPR003439">
    <property type="entry name" value="ABC_transporter-like_ATP-bd"/>
</dbReference>
<reference evidence="7" key="1">
    <citation type="submission" date="2016-06" db="EMBL/GenBank/DDBJ databases">
        <authorList>
            <person name="Varghese N."/>
            <person name="Submissions Spin"/>
        </authorList>
    </citation>
    <scope>NUCLEOTIDE SEQUENCE [LARGE SCALE GENOMIC DNA]</scope>
    <source>
        <strain evidence="7">DSM 43819</strain>
    </source>
</reference>
<name>A0A1C5J7W7_9ACTN</name>
<keyword evidence="4 6" id="KW-0067">ATP-binding</keyword>
<evidence type="ECO:0000256" key="4">
    <source>
        <dbReference type="ARBA" id="ARBA00022840"/>
    </source>
</evidence>
<dbReference type="Pfam" id="PF00005">
    <property type="entry name" value="ABC_tran"/>
    <property type="match status" value="1"/>
</dbReference>
<accession>A0A1C5J7W7</accession>
<evidence type="ECO:0000313" key="7">
    <source>
        <dbReference type="Proteomes" id="UP000198221"/>
    </source>
</evidence>
<dbReference type="Gene3D" id="3.40.50.300">
    <property type="entry name" value="P-loop containing nucleotide triphosphate hydrolases"/>
    <property type="match status" value="1"/>
</dbReference>
<dbReference type="SMART" id="SM00382">
    <property type="entry name" value="AAA"/>
    <property type="match status" value="1"/>
</dbReference>
<gene>
    <name evidence="6" type="ORF">GA0070613_4185</name>
</gene>
<keyword evidence="7" id="KW-1185">Reference proteome</keyword>
<dbReference type="InterPro" id="IPR003593">
    <property type="entry name" value="AAA+_ATPase"/>
</dbReference>
<dbReference type="PANTHER" id="PTHR43335">
    <property type="entry name" value="ABC TRANSPORTER, ATP-BINDING PROTEIN"/>
    <property type="match status" value="1"/>
</dbReference>
<sequence length="323" mass="34203">MASVQLEAVRLTKRFGDRTAVDGLSFAARQGEVMGLLGPNGSGKTTTIRLLTTVLAPTTGEFSVAGVPCTRPGEIRRRIGVLPESSGYPGHQTGEEYLRHHARLFGRARADAARVAGRLLAEVGLAERASSRISTYSRGMRQRLGIARALVNDPAVVFLDEPTLGLDPAGQRQVLSIVREIAVSRGATVILSTHTLPEVEEICTSVLILHKGKALVSGTFAEVTRAVPTQQHAQVRVPIELVGRAREALAGVAGLTMEPADERPDILRISLSGRPVAGQGGTETGMNGPLRAVLSADVPVLAFEVEGARLSDAFLAMTTEGVR</sequence>
<evidence type="ECO:0000313" key="6">
    <source>
        <dbReference type="EMBL" id="SCG66638.1"/>
    </source>
</evidence>
<protein>
    <submittedName>
        <fullName evidence="6">ABC-2 type transport system ATP-binding protein</fullName>
    </submittedName>
</protein>
<organism evidence="6 7">
    <name type="scientific">Micromonospora inositola</name>
    <dbReference type="NCBI Taxonomy" id="47865"/>
    <lineage>
        <taxon>Bacteria</taxon>
        <taxon>Bacillati</taxon>
        <taxon>Actinomycetota</taxon>
        <taxon>Actinomycetes</taxon>
        <taxon>Micromonosporales</taxon>
        <taxon>Micromonosporaceae</taxon>
        <taxon>Micromonospora</taxon>
    </lineage>
</organism>
<dbReference type="PANTHER" id="PTHR43335:SF4">
    <property type="entry name" value="ABC TRANSPORTER, ATP-BINDING PROTEIN"/>
    <property type="match status" value="1"/>
</dbReference>
<evidence type="ECO:0000256" key="1">
    <source>
        <dbReference type="ARBA" id="ARBA00005417"/>
    </source>
</evidence>